<dbReference type="SUPFAM" id="SSF54593">
    <property type="entry name" value="Glyoxalase/Bleomycin resistance protein/Dihydroxybiphenyl dioxygenase"/>
    <property type="match status" value="2"/>
</dbReference>
<dbReference type="PANTHER" id="PTHR33993:SF14">
    <property type="entry name" value="GB|AAF24581.1"/>
    <property type="match status" value="1"/>
</dbReference>
<dbReference type="Proteomes" id="UP000037982">
    <property type="component" value="Unassembled WGS sequence"/>
</dbReference>
<dbReference type="InterPro" id="IPR041581">
    <property type="entry name" value="Glyoxalase_6"/>
</dbReference>
<dbReference type="Pfam" id="PF18029">
    <property type="entry name" value="Glyoxalase_6"/>
    <property type="match status" value="1"/>
</dbReference>
<comment type="caution">
    <text evidence="2">The sequence shown here is derived from an EMBL/GenBank/DDBJ whole genome shotgun (WGS) entry which is preliminary data.</text>
</comment>
<reference evidence="3" key="1">
    <citation type="submission" date="2015-07" db="EMBL/GenBank/DDBJ databases">
        <authorList>
            <person name="Ju K.-S."/>
            <person name="Doroghazi J.R."/>
            <person name="Metcalf W.W."/>
        </authorList>
    </citation>
    <scope>NUCLEOTIDE SEQUENCE [LARGE SCALE GENOMIC DNA]</scope>
    <source>
        <strain evidence="3">NRRL ISP-5002</strain>
    </source>
</reference>
<feature type="domain" description="VOC" evidence="1">
    <location>
        <begin position="144"/>
        <end position="256"/>
    </location>
</feature>
<evidence type="ECO:0000313" key="2">
    <source>
        <dbReference type="EMBL" id="KPC62255.1"/>
    </source>
</evidence>
<evidence type="ECO:0000259" key="1">
    <source>
        <dbReference type="PROSITE" id="PS51819"/>
    </source>
</evidence>
<evidence type="ECO:0000313" key="3">
    <source>
        <dbReference type="Proteomes" id="UP000037982"/>
    </source>
</evidence>
<dbReference type="PROSITE" id="PS51819">
    <property type="entry name" value="VOC"/>
    <property type="match status" value="2"/>
</dbReference>
<sequence>MSHVTINQPIGTPTWIDLGVPDGEGLGRARAFYRALFGWEYEERSAATGPFTLCLLRGLPVAALRPRSVADLDGESWWHVYLATDDCDATAERITAAGGTLLAPPAEAAGLARTAAVEDPAGGRFGLWQGRSLPGCRLVNEPGALLRNDLVCPAPAPARRFYGTVFGFTLDGNQDLPDADFTFLRRPDGHEIGGIFGDPDAPAARWQTLFEVAGTDELAERAVAAGGAVDDPTDTPYGRMAEITDPFGTRFSVGTRLAA</sequence>
<accession>A0A0N0XW90</accession>
<feature type="domain" description="VOC" evidence="1">
    <location>
        <begin position="15"/>
        <end position="130"/>
    </location>
</feature>
<dbReference type="InterPro" id="IPR037523">
    <property type="entry name" value="VOC_core"/>
</dbReference>
<organism evidence="2 3">
    <name type="scientific">Streptomyces chattanoogensis</name>
    <dbReference type="NCBI Taxonomy" id="66876"/>
    <lineage>
        <taxon>Bacteria</taxon>
        <taxon>Bacillati</taxon>
        <taxon>Actinomycetota</taxon>
        <taxon>Actinomycetes</taxon>
        <taxon>Kitasatosporales</taxon>
        <taxon>Streptomycetaceae</taxon>
        <taxon>Streptomyces</taxon>
    </lineage>
</organism>
<dbReference type="EMBL" id="LGKG01000141">
    <property type="protein sequence ID" value="KPC62255.1"/>
    <property type="molecule type" value="Genomic_DNA"/>
</dbReference>
<dbReference type="InterPro" id="IPR052164">
    <property type="entry name" value="Anthracycline_SecMetBiosynth"/>
</dbReference>
<name>A0A0N0XW90_9ACTN</name>
<keyword evidence="3" id="KW-1185">Reference proteome</keyword>
<dbReference type="PANTHER" id="PTHR33993">
    <property type="entry name" value="GLYOXALASE-RELATED"/>
    <property type="match status" value="1"/>
</dbReference>
<dbReference type="InterPro" id="IPR004360">
    <property type="entry name" value="Glyas_Fos-R_dOase_dom"/>
</dbReference>
<dbReference type="PATRIC" id="fig|66876.3.peg.4622"/>
<proteinExistence type="predicted"/>
<protein>
    <submittedName>
        <fullName evidence="2">Glyoxalase</fullName>
    </submittedName>
</protein>
<gene>
    <name evidence="2" type="ORF">ADL29_21105</name>
</gene>
<dbReference type="Gene3D" id="3.10.180.10">
    <property type="entry name" value="2,3-Dihydroxybiphenyl 1,2-Dioxygenase, domain 1"/>
    <property type="match status" value="2"/>
</dbReference>
<dbReference type="CDD" id="cd07247">
    <property type="entry name" value="SgaA_N_like"/>
    <property type="match status" value="1"/>
</dbReference>
<dbReference type="Pfam" id="PF00903">
    <property type="entry name" value="Glyoxalase"/>
    <property type="match status" value="1"/>
</dbReference>
<dbReference type="InterPro" id="IPR029068">
    <property type="entry name" value="Glyas_Bleomycin-R_OHBP_Dase"/>
</dbReference>
<dbReference type="RefSeq" id="WP_053925142.1">
    <property type="nucleotide sequence ID" value="NZ_LGKG01000141.1"/>
</dbReference>
<dbReference type="AlphaFoldDB" id="A0A0N0XW90"/>